<gene>
    <name evidence="1" type="ORF">PHMEG_00034451</name>
</gene>
<evidence type="ECO:0000313" key="2">
    <source>
        <dbReference type="Proteomes" id="UP000198211"/>
    </source>
</evidence>
<dbReference type="EMBL" id="NBNE01012830">
    <property type="protein sequence ID" value="OWY95527.1"/>
    <property type="molecule type" value="Genomic_DNA"/>
</dbReference>
<dbReference type="AlphaFoldDB" id="A0A225UR06"/>
<evidence type="ECO:0000313" key="1">
    <source>
        <dbReference type="EMBL" id="OWY95527.1"/>
    </source>
</evidence>
<protein>
    <submittedName>
        <fullName evidence="1">Uncharacterized protein</fullName>
    </submittedName>
</protein>
<dbReference type="STRING" id="4795.A0A225UR06"/>
<organism evidence="1 2">
    <name type="scientific">Phytophthora megakarya</name>
    <dbReference type="NCBI Taxonomy" id="4795"/>
    <lineage>
        <taxon>Eukaryota</taxon>
        <taxon>Sar</taxon>
        <taxon>Stramenopiles</taxon>
        <taxon>Oomycota</taxon>
        <taxon>Peronosporomycetes</taxon>
        <taxon>Peronosporales</taxon>
        <taxon>Peronosporaceae</taxon>
        <taxon>Phytophthora</taxon>
    </lineage>
</organism>
<reference evidence="2" key="1">
    <citation type="submission" date="2017-03" db="EMBL/GenBank/DDBJ databases">
        <title>Phytopthora megakarya and P. palmivora, two closely related causual agents of cacao black pod achieved similar genome size and gene model numbers by different mechanisms.</title>
        <authorList>
            <person name="Ali S."/>
            <person name="Shao J."/>
            <person name="Larry D.J."/>
            <person name="Kronmiller B."/>
            <person name="Shen D."/>
            <person name="Strem M.D."/>
            <person name="Melnick R.L."/>
            <person name="Guiltinan M.J."/>
            <person name="Tyler B.M."/>
            <person name="Meinhardt L.W."/>
            <person name="Bailey B.A."/>
        </authorList>
    </citation>
    <scope>NUCLEOTIDE SEQUENCE [LARGE SCALE GENOMIC DNA]</scope>
    <source>
        <strain evidence="2">zdho120</strain>
    </source>
</reference>
<dbReference type="OrthoDB" id="121814at2759"/>
<name>A0A225UR06_9STRA</name>
<proteinExistence type="predicted"/>
<dbReference type="Proteomes" id="UP000198211">
    <property type="component" value="Unassembled WGS sequence"/>
</dbReference>
<accession>A0A225UR06</accession>
<keyword evidence="2" id="KW-1185">Reference proteome</keyword>
<comment type="caution">
    <text evidence="1">The sequence shown here is derived from an EMBL/GenBank/DDBJ whole genome shotgun (WGS) entry which is preliminary data.</text>
</comment>
<sequence>MQLNPSVFKKPPRTSVALCRVYNVSSANISDAKWLSTGKESGSRTVEDTNLPIVLTITSNTMKAVIQIRDPAVLTSTIVDDLIRNTFFNSDDEDVPVEHALREFGSKQNGMHYVVINTPLRFKLAVKHLSVGLSFRQSAVVIRQHHDATANP</sequence>